<comment type="caution">
    <text evidence="7">The sequence shown here is derived from an EMBL/GenBank/DDBJ whole genome shotgun (WGS) entry which is preliminary data.</text>
</comment>
<dbReference type="InterPro" id="IPR004107">
    <property type="entry name" value="Integrase_SAM-like_N"/>
</dbReference>
<dbReference type="OrthoDB" id="5513193at2"/>
<evidence type="ECO:0000256" key="2">
    <source>
        <dbReference type="ARBA" id="ARBA00023125"/>
    </source>
</evidence>
<dbReference type="Proteomes" id="UP000324927">
    <property type="component" value="Unassembled WGS sequence"/>
</dbReference>
<evidence type="ECO:0000259" key="6">
    <source>
        <dbReference type="PROSITE" id="PS51900"/>
    </source>
</evidence>
<dbReference type="Gene3D" id="1.10.443.10">
    <property type="entry name" value="Intergrase catalytic core"/>
    <property type="match status" value="1"/>
</dbReference>
<dbReference type="GO" id="GO:0006310">
    <property type="term" value="P:DNA recombination"/>
    <property type="evidence" value="ECO:0007669"/>
    <property type="project" value="UniProtKB-KW"/>
</dbReference>
<dbReference type="InterPro" id="IPR011010">
    <property type="entry name" value="DNA_brk_join_enz"/>
</dbReference>
<dbReference type="AlphaFoldDB" id="A0A5A9GFD6"/>
<dbReference type="InterPro" id="IPR010998">
    <property type="entry name" value="Integrase_recombinase_N"/>
</dbReference>
<keyword evidence="1" id="KW-0229">DNA integration</keyword>
<feature type="domain" description="Tyr recombinase" evidence="5">
    <location>
        <begin position="240"/>
        <end position="459"/>
    </location>
</feature>
<dbReference type="Pfam" id="PF00589">
    <property type="entry name" value="Phage_integrase"/>
    <property type="match status" value="1"/>
</dbReference>
<evidence type="ECO:0000313" key="8">
    <source>
        <dbReference type="Proteomes" id="UP000324927"/>
    </source>
</evidence>
<dbReference type="SUPFAM" id="SSF56349">
    <property type="entry name" value="DNA breaking-rejoining enzymes"/>
    <property type="match status" value="1"/>
</dbReference>
<dbReference type="PROSITE" id="PS51900">
    <property type="entry name" value="CB"/>
    <property type="match status" value="1"/>
</dbReference>
<keyword evidence="3" id="KW-0233">DNA recombination</keyword>
<evidence type="ECO:0000256" key="1">
    <source>
        <dbReference type="ARBA" id="ARBA00022908"/>
    </source>
</evidence>
<dbReference type="InterPro" id="IPR013762">
    <property type="entry name" value="Integrase-like_cat_sf"/>
</dbReference>
<keyword evidence="8" id="KW-1185">Reference proteome</keyword>
<accession>A0A5A9GFD6</accession>
<evidence type="ECO:0000256" key="3">
    <source>
        <dbReference type="ARBA" id="ARBA00023172"/>
    </source>
</evidence>
<keyword evidence="2 4" id="KW-0238">DNA-binding</keyword>
<dbReference type="GO" id="GO:0003677">
    <property type="term" value="F:DNA binding"/>
    <property type="evidence" value="ECO:0007669"/>
    <property type="project" value="UniProtKB-UniRule"/>
</dbReference>
<dbReference type="PROSITE" id="PS51898">
    <property type="entry name" value="TYR_RECOMBINASE"/>
    <property type="match status" value="1"/>
</dbReference>
<dbReference type="EMBL" id="VTTN01000012">
    <property type="protein sequence ID" value="KAA0593140.1"/>
    <property type="molecule type" value="Genomic_DNA"/>
</dbReference>
<dbReference type="InterPro" id="IPR044068">
    <property type="entry name" value="CB"/>
</dbReference>
<evidence type="ECO:0000259" key="5">
    <source>
        <dbReference type="PROSITE" id="PS51898"/>
    </source>
</evidence>
<evidence type="ECO:0000256" key="4">
    <source>
        <dbReference type="PROSITE-ProRule" id="PRU01248"/>
    </source>
</evidence>
<dbReference type="PANTHER" id="PTHR34605:SF3">
    <property type="entry name" value="P CELL-TYPE AGGLUTINATION PROTEIN MAP4-LIKE-RELATED"/>
    <property type="match status" value="1"/>
</dbReference>
<evidence type="ECO:0000313" key="7">
    <source>
        <dbReference type="EMBL" id="KAA0593140.1"/>
    </source>
</evidence>
<dbReference type="PANTHER" id="PTHR34605">
    <property type="entry name" value="PHAGE_INTEGRASE DOMAIN-CONTAINING PROTEIN"/>
    <property type="match status" value="1"/>
</dbReference>
<dbReference type="GO" id="GO:0015074">
    <property type="term" value="P:DNA integration"/>
    <property type="evidence" value="ECO:0007669"/>
    <property type="project" value="UniProtKB-KW"/>
</dbReference>
<feature type="domain" description="Core-binding (CB)" evidence="6">
    <location>
        <begin position="128"/>
        <end position="214"/>
    </location>
</feature>
<dbReference type="InterPro" id="IPR002104">
    <property type="entry name" value="Integrase_catalytic"/>
</dbReference>
<name>A0A5A9GFD6_AZOLI</name>
<dbReference type="Pfam" id="PF02899">
    <property type="entry name" value="Phage_int_SAM_1"/>
    <property type="match status" value="1"/>
</dbReference>
<dbReference type="InterPro" id="IPR052925">
    <property type="entry name" value="Phage_Integrase-like_Recomb"/>
</dbReference>
<organism evidence="7 8">
    <name type="scientific">Azospirillum lipoferum</name>
    <dbReference type="NCBI Taxonomy" id="193"/>
    <lineage>
        <taxon>Bacteria</taxon>
        <taxon>Pseudomonadati</taxon>
        <taxon>Pseudomonadota</taxon>
        <taxon>Alphaproteobacteria</taxon>
        <taxon>Rhodospirillales</taxon>
        <taxon>Azospirillaceae</taxon>
        <taxon>Azospirillum</taxon>
    </lineage>
</organism>
<protein>
    <submittedName>
        <fullName evidence="7">Tyrosine-type recombinase/integrase</fullName>
    </submittedName>
</protein>
<dbReference type="RefSeq" id="WP_149233738.1">
    <property type="nucleotide sequence ID" value="NZ_JALJXJ010000013.1"/>
</dbReference>
<reference evidence="7 8" key="1">
    <citation type="submission" date="2019-08" db="EMBL/GenBank/DDBJ databases">
        <authorList>
            <person name="Grouzdev D."/>
            <person name="Tikhonova E."/>
            <person name="Kravchenko I."/>
        </authorList>
    </citation>
    <scope>NUCLEOTIDE SEQUENCE [LARGE SCALE GENOMIC DNA]</scope>
    <source>
        <strain evidence="7 8">59b</strain>
    </source>
</reference>
<proteinExistence type="predicted"/>
<dbReference type="SUPFAM" id="SSF47823">
    <property type="entry name" value="lambda integrase-like, N-terminal domain"/>
    <property type="match status" value="2"/>
</dbReference>
<sequence>MNSISDQCTGSATPLAGLAIPFAFVPTLSVVDVERLRTAFAERAMAPSTRRALLGDGRLFVTWCGQTKRQAMPASRETVTAFLAAAAADGRSPATLRRYRSSLAWWHAAGGFANPCAGSAVAVLVLEPDLTDAAMAALRTFMEVAQRGYAKATLRATEADVRLFAGWCRQRGLSWLPAEPATVGRYIREFGGSRKPATVARYLASISLIHRAAGHTDPCRHWSVTLERRGHARAVGSERRQAAALTDAVLAPILDDLDPEQPDRRKPLRPIDLRDRALLLVGRDTLARADELVALRWADLRPVDPALNPDAHPGEATIRIRRSKTDQEGQGAEAWLSAEAVAALAAWRAVAPRWPADADGERPHTRDGAFLFCHLSRSGAGERMSPAAVRRVVERRTGEANPCAVGFSGHSLRVGAAQDLLAAGVDLPGLMQAGRWTSPAMPARYTERLRATRGAVARVRRARGLADT</sequence>
<dbReference type="Gene3D" id="1.10.150.130">
    <property type="match status" value="2"/>
</dbReference>
<gene>
    <name evidence="7" type="ORF">FZ942_24695</name>
</gene>